<dbReference type="SUPFAM" id="SSF54427">
    <property type="entry name" value="NTF2-like"/>
    <property type="match status" value="1"/>
</dbReference>
<organism evidence="2 3">
    <name type="scientific">Peribacillus psychrosaccharolyticus</name>
    <name type="common">Bacillus psychrosaccharolyticus</name>
    <dbReference type="NCBI Taxonomy" id="1407"/>
    <lineage>
        <taxon>Bacteria</taxon>
        <taxon>Bacillati</taxon>
        <taxon>Bacillota</taxon>
        <taxon>Bacilli</taxon>
        <taxon>Bacillales</taxon>
        <taxon>Bacillaceae</taxon>
        <taxon>Peribacillus</taxon>
    </lineage>
</organism>
<proteinExistence type="predicted"/>
<sequence length="122" mass="14377">MENMSYLKEHLLQLEERLLKPEIRASKEELTNLLAEEFFEFGSSGKVLYQNESIGEEGIGAVRMKLSNFETHPLSDEIVLTTYRIYNEVNKKHSLRSSIWKLREGRWKMYFHQGTITSSLYD</sequence>
<dbReference type="AlphaFoldDB" id="A0A974NMS1"/>
<dbReference type="Proteomes" id="UP000595254">
    <property type="component" value="Chromosome"/>
</dbReference>
<accession>A0A974NMS1</accession>
<dbReference type="KEGG" id="ppsr:I6J18_23120"/>
<dbReference type="Pfam" id="PF14534">
    <property type="entry name" value="DUF4440"/>
    <property type="match status" value="1"/>
</dbReference>
<protein>
    <submittedName>
        <fullName evidence="2">DUF4440 domain-containing protein</fullName>
    </submittedName>
</protein>
<name>A0A974NMS1_PERPY</name>
<reference evidence="2 3" key="1">
    <citation type="submission" date="2021-01" db="EMBL/GenBank/DDBJ databases">
        <title>FDA dAtabase for Regulatory Grade micrObial Sequences (FDA-ARGOS): Supporting development and validation of Infectious Disease Dx tests.</title>
        <authorList>
            <person name="Nelson B."/>
            <person name="Plummer A."/>
            <person name="Tallon L."/>
            <person name="Sadzewicz L."/>
            <person name="Zhao X."/>
            <person name="Boylan J."/>
            <person name="Ott S."/>
            <person name="Bowen H."/>
            <person name="Vavikolanu K."/>
            <person name="Mehta A."/>
            <person name="Aluvathingal J."/>
            <person name="Nadendla S."/>
            <person name="Myers T."/>
            <person name="Yan Y."/>
            <person name="Sichtig H."/>
        </authorList>
    </citation>
    <scope>NUCLEOTIDE SEQUENCE [LARGE SCALE GENOMIC DNA]</scope>
    <source>
        <strain evidence="2 3">FDAARGOS_1161</strain>
    </source>
</reference>
<dbReference type="InterPro" id="IPR027843">
    <property type="entry name" value="DUF4440"/>
</dbReference>
<gene>
    <name evidence="2" type="ORF">I6J18_23120</name>
</gene>
<evidence type="ECO:0000259" key="1">
    <source>
        <dbReference type="Pfam" id="PF14534"/>
    </source>
</evidence>
<evidence type="ECO:0000313" key="2">
    <source>
        <dbReference type="EMBL" id="QQT00413.1"/>
    </source>
</evidence>
<feature type="domain" description="DUF4440" evidence="1">
    <location>
        <begin position="11"/>
        <end position="109"/>
    </location>
</feature>
<dbReference type="Gene3D" id="3.10.450.50">
    <property type="match status" value="1"/>
</dbReference>
<keyword evidence="3" id="KW-1185">Reference proteome</keyword>
<dbReference type="EMBL" id="CP068053">
    <property type="protein sequence ID" value="QQT00413.1"/>
    <property type="molecule type" value="Genomic_DNA"/>
</dbReference>
<dbReference type="InterPro" id="IPR032710">
    <property type="entry name" value="NTF2-like_dom_sf"/>
</dbReference>
<dbReference type="RefSeq" id="WP_040374774.1">
    <property type="nucleotide sequence ID" value="NZ_CP068053.1"/>
</dbReference>
<evidence type="ECO:0000313" key="3">
    <source>
        <dbReference type="Proteomes" id="UP000595254"/>
    </source>
</evidence>